<comment type="caution">
    <text evidence="6">The sequence shown here is derived from an EMBL/GenBank/DDBJ whole genome shotgun (WGS) entry which is preliminary data.</text>
</comment>
<evidence type="ECO:0000256" key="2">
    <source>
        <dbReference type="ARBA" id="ARBA00022771"/>
    </source>
</evidence>
<dbReference type="InterPro" id="IPR052727">
    <property type="entry name" value="Rab4/Rab5_effector"/>
</dbReference>
<dbReference type="PANTHER" id="PTHR13510:SF44">
    <property type="entry name" value="RABENOSYN-5"/>
    <property type="match status" value="1"/>
</dbReference>
<evidence type="ECO:0000313" key="7">
    <source>
        <dbReference type="Proteomes" id="UP000243217"/>
    </source>
</evidence>
<dbReference type="AlphaFoldDB" id="A0A1V9ZVP3"/>
<gene>
    <name evidence="6" type="ORF">THRCLA_05533</name>
</gene>
<dbReference type="PANTHER" id="PTHR13510">
    <property type="entry name" value="FYVE-FINGER-CONTAINING RAB5 EFFECTOR PROTEIN RABENOSYN-5-RELATED"/>
    <property type="match status" value="1"/>
</dbReference>
<evidence type="ECO:0000256" key="4">
    <source>
        <dbReference type="PROSITE-ProRule" id="PRU00091"/>
    </source>
</evidence>
<accession>A0A1V9ZVP3</accession>
<dbReference type="SMART" id="SM00064">
    <property type="entry name" value="FYVE"/>
    <property type="match status" value="1"/>
</dbReference>
<dbReference type="InterPro" id="IPR011011">
    <property type="entry name" value="Znf_FYVE_PHD"/>
</dbReference>
<reference evidence="6 7" key="1">
    <citation type="journal article" date="2014" name="Genome Biol. Evol.">
        <title>The secreted proteins of Achlya hypogyna and Thraustotheca clavata identify the ancestral oomycete secretome and reveal gene acquisitions by horizontal gene transfer.</title>
        <authorList>
            <person name="Misner I."/>
            <person name="Blouin N."/>
            <person name="Leonard G."/>
            <person name="Richards T.A."/>
            <person name="Lane C.E."/>
        </authorList>
    </citation>
    <scope>NUCLEOTIDE SEQUENCE [LARGE SCALE GENOMIC DNA]</scope>
    <source>
        <strain evidence="6 7">ATCC 34112</strain>
    </source>
</reference>
<dbReference type="InterPro" id="IPR000306">
    <property type="entry name" value="Znf_FYVE"/>
</dbReference>
<feature type="domain" description="FYVE-type" evidence="5">
    <location>
        <begin position="247"/>
        <end position="302"/>
    </location>
</feature>
<dbReference type="Pfam" id="PF01363">
    <property type="entry name" value="FYVE"/>
    <property type="match status" value="1"/>
</dbReference>
<dbReference type="Proteomes" id="UP000243217">
    <property type="component" value="Unassembled WGS sequence"/>
</dbReference>
<evidence type="ECO:0000313" key="6">
    <source>
        <dbReference type="EMBL" id="OQS02068.1"/>
    </source>
</evidence>
<dbReference type="PROSITE" id="PS50178">
    <property type="entry name" value="ZF_FYVE"/>
    <property type="match status" value="1"/>
</dbReference>
<organism evidence="6 7">
    <name type="scientific">Thraustotheca clavata</name>
    <dbReference type="NCBI Taxonomy" id="74557"/>
    <lineage>
        <taxon>Eukaryota</taxon>
        <taxon>Sar</taxon>
        <taxon>Stramenopiles</taxon>
        <taxon>Oomycota</taxon>
        <taxon>Saprolegniomycetes</taxon>
        <taxon>Saprolegniales</taxon>
        <taxon>Achlyaceae</taxon>
        <taxon>Thraustotheca</taxon>
    </lineage>
</organism>
<dbReference type="EMBL" id="JNBS01001264">
    <property type="protein sequence ID" value="OQS02068.1"/>
    <property type="molecule type" value="Genomic_DNA"/>
</dbReference>
<evidence type="ECO:0000256" key="3">
    <source>
        <dbReference type="ARBA" id="ARBA00022833"/>
    </source>
</evidence>
<evidence type="ECO:0000259" key="5">
    <source>
        <dbReference type="PROSITE" id="PS50178"/>
    </source>
</evidence>
<dbReference type="OrthoDB" id="68108at2759"/>
<dbReference type="InterPro" id="IPR017455">
    <property type="entry name" value="Znf_FYVE-rel"/>
</dbReference>
<dbReference type="Gene3D" id="3.30.40.10">
    <property type="entry name" value="Zinc/RING finger domain, C3HC4 (zinc finger)"/>
    <property type="match status" value="1"/>
</dbReference>
<dbReference type="SUPFAM" id="SSF57903">
    <property type="entry name" value="FYVE/PHD zinc finger"/>
    <property type="match status" value="1"/>
</dbReference>
<proteinExistence type="predicted"/>
<keyword evidence="1" id="KW-0479">Metal-binding</keyword>
<keyword evidence="7" id="KW-1185">Reference proteome</keyword>
<name>A0A1V9ZVP3_9STRA</name>
<sequence>MSLPLNKQIQLSHEDEAAFVSRAQQLLKQALNTTPVMPPSTEKLGFRVYKFILKKEYFCTGNMDGNLDDIKYALYADNTTDAKNVAGITFGKYYQDAGVLQVLQQRSQQDSFQFLGVKYIQLAKTNVFMKSKDPVVYLECCGTYIDKKTGQSILYQILDWIDMEHYSAPQNTWEKAIKSTGSMINLFRMETPTTIGIFSSTLYEADIPVYLSRINTGSSYCDFFSRLSSLPVSRRLLDSSPIVQHWVPDSKICSVCQSPFKTLRPKHNCRACGDIMCSNCTHYVQSPTTLNKYCKKCVVEARQCGDYPSLIEQEPSPMSVDESTPALLYLTNEVDNPISQIEKKLSEQNTILSAMRIVLEQRAQSAHSLTATDIDSCVNFDPDALLAFDDIEASDAEEYLTE</sequence>
<protein>
    <recommendedName>
        <fullName evidence="5">FYVE-type domain-containing protein</fullName>
    </recommendedName>
</protein>
<keyword evidence="2 4" id="KW-0863">Zinc-finger</keyword>
<keyword evidence="3" id="KW-0862">Zinc</keyword>
<evidence type="ECO:0000256" key="1">
    <source>
        <dbReference type="ARBA" id="ARBA00022723"/>
    </source>
</evidence>
<dbReference type="GO" id="GO:0008270">
    <property type="term" value="F:zinc ion binding"/>
    <property type="evidence" value="ECO:0007669"/>
    <property type="project" value="UniProtKB-KW"/>
</dbReference>
<dbReference type="InterPro" id="IPR013083">
    <property type="entry name" value="Znf_RING/FYVE/PHD"/>
</dbReference>